<gene>
    <name evidence="4" type="ORF">CLUMA_CG008973</name>
</gene>
<evidence type="ECO:0000259" key="3">
    <source>
        <dbReference type="PROSITE" id="PS50033"/>
    </source>
</evidence>
<feature type="compositionally biased region" description="Low complexity" evidence="2">
    <location>
        <begin position="33"/>
        <end position="42"/>
    </location>
</feature>
<dbReference type="STRING" id="568069.A0A1J1I5E4"/>
<dbReference type="CDD" id="cd10460">
    <property type="entry name" value="PUB_UBXD1"/>
    <property type="match status" value="1"/>
</dbReference>
<dbReference type="SMART" id="SM00580">
    <property type="entry name" value="PUG"/>
    <property type="match status" value="1"/>
</dbReference>
<reference evidence="4 5" key="1">
    <citation type="submission" date="2015-04" db="EMBL/GenBank/DDBJ databases">
        <authorList>
            <person name="Syromyatnikov M.Y."/>
            <person name="Popov V.N."/>
        </authorList>
    </citation>
    <scope>NUCLEOTIDE SEQUENCE [LARGE SCALE GENOMIC DNA]</scope>
</reference>
<proteinExistence type="predicted"/>
<dbReference type="SUPFAM" id="SSF143503">
    <property type="entry name" value="PUG domain-like"/>
    <property type="match status" value="1"/>
</dbReference>
<dbReference type="InterPro" id="IPR029071">
    <property type="entry name" value="Ubiquitin-like_domsf"/>
</dbReference>
<feature type="region of interest" description="Disordered" evidence="2">
    <location>
        <begin position="15"/>
        <end position="62"/>
    </location>
</feature>
<dbReference type="Gene3D" id="1.20.58.2190">
    <property type="match status" value="1"/>
</dbReference>
<keyword evidence="5" id="KW-1185">Reference proteome</keyword>
<evidence type="ECO:0000313" key="5">
    <source>
        <dbReference type="Proteomes" id="UP000183832"/>
    </source>
</evidence>
<dbReference type="OrthoDB" id="49605at2759"/>
<dbReference type="Pfam" id="PF09409">
    <property type="entry name" value="PUB"/>
    <property type="match status" value="1"/>
</dbReference>
<dbReference type="AlphaFoldDB" id="A0A1J1I5E4"/>
<name>A0A1J1I5E4_9DIPT</name>
<dbReference type="PANTHER" id="PTHR23153">
    <property type="entry name" value="UBX-RELATED"/>
    <property type="match status" value="1"/>
</dbReference>
<dbReference type="PANTHER" id="PTHR23153:SF38">
    <property type="entry name" value="UBX DOMAIN-CONTAINING PROTEIN 6"/>
    <property type="match status" value="1"/>
</dbReference>
<dbReference type="InterPro" id="IPR001012">
    <property type="entry name" value="UBX_dom"/>
</dbReference>
<keyword evidence="1" id="KW-0175">Coiled coil</keyword>
<dbReference type="Pfam" id="PF00789">
    <property type="entry name" value="UBX"/>
    <property type="match status" value="1"/>
</dbReference>
<dbReference type="SUPFAM" id="SSF54236">
    <property type="entry name" value="Ubiquitin-like"/>
    <property type="match status" value="1"/>
</dbReference>
<dbReference type="SMART" id="SM00166">
    <property type="entry name" value="UBX"/>
    <property type="match status" value="1"/>
</dbReference>
<dbReference type="InterPro" id="IPR018997">
    <property type="entry name" value="PUB_domain"/>
</dbReference>
<dbReference type="InterPro" id="IPR042774">
    <property type="entry name" value="UBXN6_PUB"/>
</dbReference>
<dbReference type="Gene3D" id="3.10.20.90">
    <property type="entry name" value="Phosphatidylinositol 3-kinase Catalytic Subunit, Chain A, domain 1"/>
    <property type="match status" value="1"/>
</dbReference>
<evidence type="ECO:0000313" key="4">
    <source>
        <dbReference type="EMBL" id="CRK95504.1"/>
    </source>
</evidence>
<feature type="domain" description="UBX" evidence="3">
    <location>
        <begin position="337"/>
        <end position="407"/>
    </location>
</feature>
<protein>
    <submittedName>
        <fullName evidence="4">CLUMA_CG008973, isoform A</fullName>
    </submittedName>
</protein>
<sequence length="431" mass="49042">MDAAASKIKKFFSKKKSEAKFKTAGPGRKLTDSAASSSSTSSHSKKPKDVYVPPKRNDLTDEAKTARDAALRRIMENNANKPLNISSRAIKEQARKELEEQRKAETESSLKQLNITDSDKKDYSIEGVFFTCPLVSDEILPKNDWQMKIKAFLYEQLESDPGLTSCLIIKNCNTLDRAESCIETLQKYLQNIINNPSEEKFHRIRTSNRIFCDKVGNCEGSLEFLRAAGFHENEIDGDKFLVWSPDFPTEMLVQLCEALDLCEVINLDIDRNMKVLLPSQIKSVNLPPEFFRISPEELKKEQQARTAALEEAQMLKTKAMRENEEKRYARNFKYSLIRIRFPDGLYLQGTFGAQEKLSTVFDFVMGALQHETAEFSLISPDGQKFSNEDADQTLVALKLVPNTTLKFAYEGDSRSLQEFIKEELLLLVQSL</sequence>
<dbReference type="CDD" id="cd16119">
    <property type="entry name" value="UBX_UBXN6"/>
    <property type="match status" value="1"/>
</dbReference>
<evidence type="ECO:0000256" key="1">
    <source>
        <dbReference type="SAM" id="Coils"/>
    </source>
</evidence>
<accession>A0A1J1I5E4</accession>
<dbReference type="InterPro" id="IPR036339">
    <property type="entry name" value="PUB-like_dom_sf"/>
</dbReference>
<feature type="coiled-coil region" evidence="1">
    <location>
        <begin position="88"/>
        <end position="116"/>
    </location>
</feature>
<evidence type="ECO:0000256" key="2">
    <source>
        <dbReference type="SAM" id="MobiDB-lite"/>
    </source>
</evidence>
<dbReference type="PROSITE" id="PS50033">
    <property type="entry name" value="UBX"/>
    <property type="match status" value="1"/>
</dbReference>
<dbReference type="GO" id="GO:0005737">
    <property type="term" value="C:cytoplasm"/>
    <property type="evidence" value="ECO:0007669"/>
    <property type="project" value="TreeGrafter"/>
</dbReference>
<dbReference type="EMBL" id="CVRI01000042">
    <property type="protein sequence ID" value="CRK95504.1"/>
    <property type="molecule type" value="Genomic_DNA"/>
</dbReference>
<dbReference type="Proteomes" id="UP000183832">
    <property type="component" value="Unassembled WGS sequence"/>
</dbReference>
<organism evidence="4 5">
    <name type="scientific">Clunio marinus</name>
    <dbReference type="NCBI Taxonomy" id="568069"/>
    <lineage>
        <taxon>Eukaryota</taxon>
        <taxon>Metazoa</taxon>
        <taxon>Ecdysozoa</taxon>
        <taxon>Arthropoda</taxon>
        <taxon>Hexapoda</taxon>
        <taxon>Insecta</taxon>
        <taxon>Pterygota</taxon>
        <taxon>Neoptera</taxon>
        <taxon>Endopterygota</taxon>
        <taxon>Diptera</taxon>
        <taxon>Nematocera</taxon>
        <taxon>Chironomoidea</taxon>
        <taxon>Chironomidae</taxon>
        <taxon>Clunio</taxon>
    </lineage>
</organism>